<proteinExistence type="predicted"/>
<comment type="caution">
    <text evidence="1">The sequence shown here is derived from an EMBL/GenBank/DDBJ whole genome shotgun (WGS) entry which is preliminary data.</text>
</comment>
<organism evidence="1 2">
    <name type="scientific">Haematococcus lacustris</name>
    <name type="common">Green alga</name>
    <name type="synonym">Haematococcus pluvialis</name>
    <dbReference type="NCBI Taxonomy" id="44745"/>
    <lineage>
        <taxon>Eukaryota</taxon>
        <taxon>Viridiplantae</taxon>
        <taxon>Chlorophyta</taxon>
        <taxon>core chlorophytes</taxon>
        <taxon>Chlorophyceae</taxon>
        <taxon>CS clade</taxon>
        <taxon>Chlamydomonadales</taxon>
        <taxon>Haematococcaceae</taxon>
        <taxon>Haematococcus</taxon>
    </lineage>
</organism>
<dbReference type="EMBL" id="BLLF01002622">
    <property type="protein sequence ID" value="GFH24749.1"/>
    <property type="molecule type" value="Genomic_DNA"/>
</dbReference>
<accession>A0A699ZYI2</accession>
<dbReference type="AlphaFoldDB" id="A0A699ZYI2"/>
<gene>
    <name evidence="1" type="ORF">HaLaN_22602</name>
</gene>
<keyword evidence="2" id="KW-1185">Reference proteome</keyword>
<sequence>MLGHPDPAPDLAAHRHWRLQTRESTAHARQDLMRGVAMSRGAHCVASSVSFGGRYTLPSGSAAYRLTLCGGDGPLAFPPRGHLRDSGASGRHTTGVPATGVGRREAQWMHSLGEGRGCTCPMDTGYGSGAGQGGDVPHPTTTAGVVSAVAACAISGLISGHALQPLWL</sequence>
<reference evidence="1 2" key="1">
    <citation type="submission" date="2020-02" db="EMBL/GenBank/DDBJ databases">
        <title>Draft genome sequence of Haematococcus lacustris strain NIES-144.</title>
        <authorList>
            <person name="Morimoto D."/>
            <person name="Nakagawa S."/>
            <person name="Yoshida T."/>
            <person name="Sawayama S."/>
        </authorList>
    </citation>
    <scope>NUCLEOTIDE SEQUENCE [LARGE SCALE GENOMIC DNA]</scope>
    <source>
        <strain evidence="1 2">NIES-144</strain>
    </source>
</reference>
<evidence type="ECO:0000313" key="1">
    <source>
        <dbReference type="EMBL" id="GFH24749.1"/>
    </source>
</evidence>
<evidence type="ECO:0000313" key="2">
    <source>
        <dbReference type="Proteomes" id="UP000485058"/>
    </source>
</evidence>
<dbReference type="Proteomes" id="UP000485058">
    <property type="component" value="Unassembled WGS sequence"/>
</dbReference>
<name>A0A699ZYI2_HAELA</name>
<protein>
    <submittedName>
        <fullName evidence="1">Uncharacterized protein</fullName>
    </submittedName>
</protein>